<sequence>PPSPPLPPPLSRASRTVTPSQRSSLSLLHRQRPFHPAAVTMQACLPRSYLTPVRDEEAESQRKARSRQARQTRRSTQGVTLAELKEAQRTFSLSPADRQKPEAQRQTDGPERRATEERGETRTTPPRTRDTQDHSPLWSRDIDELGNRRPRLGTQAETPTTPLTSPSAIGPVPFPSSSLTNRVSSRGLDPNGNEWRSECQSAIDSSSELILALRERQQARNGNQGASASCWTPEVPARSPAIYIVYNIFKNTYKL</sequence>
<dbReference type="AlphaFoldDB" id="A0A8T2NDG4"/>
<evidence type="ECO:0000313" key="5">
    <source>
        <dbReference type="Proteomes" id="UP000824540"/>
    </source>
</evidence>
<feature type="region of interest" description="Disordered" evidence="3">
    <location>
        <begin position="51"/>
        <end position="195"/>
    </location>
</feature>
<dbReference type="GO" id="GO:0030018">
    <property type="term" value="C:Z disc"/>
    <property type="evidence" value="ECO:0007669"/>
    <property type="project" value="TreeGrafter"/>
</dbReference>
<evidence type="ECO:0000256" key="2">
    <source>
        <dbReference type="ARBA" id="ARBA00023043"/>
    </source>
</evidence>
<feature type="compositionally biased region" description="Polar residues" evidence="3">
    <location>
        <begin position="155"/>
        <end position="167"/>
    </location>
</feature>
<reference evidence="4" key="1">
    <citation type="thesis" date="2021" institute="BYU ScholarsArchive" country="Provo, UT, USA">
        <title>Applications of and Algorithms for Genome Assembly and Genomic Analyses with an Emphasis on Marine Teleosts.</title>
        <authorList>
            <person name="Pickett B.D."/>
        </authorList>
    </citation>
    <scope>NUCLEOTIDE SEQUENCE</scope>
    <source>
        <strain evidence="4">HI-2016</strain>
    </source>
</reference>
<dbReference type="OrthoDB" id="539213at2759"/>
<keyword evidence="1" id="KW-0677">Repeat</keyword>
<dbReference type="PANTHER" id="PTHR24179">
    <property type="entry name" value="PROTEIN PHOSPHATASE 1 REGULATORY SUBUNIT 12"/>
    <property type="match status" value="1"/>
</dbReference>
<evidence type="ECO:0000313" key="4">
    <source>
        <dbReference type="EMBL" id="KAG9335778.1"/>
    </source>
</evidence>
<dbReference type="PANTHER" id="PTHR24179:SF20">
    <property type="entry name" value="PROTEIN PHOSPHATASE 1 REGULATORY SUBUNIT 12A"/>
    <property type="match status" value="1"/>
</dbReference>
<keyword evidence="5" id="KW-1185">Reference proteome</keyword>
<evidence type="ECO:0000256" key="1">
    <source>
        <dbReference type="ARBA" id="ARBA00022737"/>
    </source>
</evidence>
<feature type="compositionally biased region" description="Polar residues" evidence="3">
    <location>
        <begin position="175"/>
        <end position="184"/>
    </location>
</feature>
<keyword evidence="2" id="KW-0040">ANK repeat</keyword>
<dbReference type="InterPro" id="IPR051226">
    <property type="entry name" value="PP1_Regulatory_Subunit"/>
</dbReference>
<dbReference type="Proteomes" id="UP000824540">
    <property type="component" value="Unassembled WGS sequence"/>
</dbReference>
<feature type="compositionally biased region" description="Basic and acidic residues" evidence="3">
    <location>
        <begin position="97"/>
        <end position="133"/>
    </location>
</feature>
<feature type="non-terminal residue" evidence="4">
    <location>
        <position position="1"/>
    </location>
</feature>
<feature type="region of interest" description="Disordered" evidence="3">
    <location>
        <begin position="1"/>
        <end position="31"/>
    </location>
</feature>
<feature type="compositionally biased region" description="Pro residues" evidence="3">
    <location>
        <begin position="1"/>
        <end position="10"/>
    </location>
</feature>
<feature type="compositionally biased region" description="Basic residues" evidence="3">
    <location>
        <begin position="63"/>
        <end position="73"/>
    </location>
</feature>
<dbReference type="Gene3D" id="6.10.140.390">
    <property type="match status" value="1"/>
</dbReference>
<dbReference type="GO" id="GO:0004857">
    <property type="term" value="F:enzyme inhibitor activity"/>
    <property type="evidence" value="ECO:0007669"/>
    <property type="project" value="TreeGrafter"/>
</dbReference>
<gene>
    <name evidence="4" type="ORF">JZ751_003690</name>
</gene>
<dbReference type="GO" id="GO:0019208">
    <property type="term" value="F:phosphatase regulator activity"/>
    <property type="evidence" value="ECO:0007669"/>
    <property type="project" value="TreeGrafter"/>
</dbReference>
<feature type="compositionally biased region" description="Basic and acidic residues" evidence="3">
    <location>
        <begin position="53"/>
        <end position="62"/>
    </location>
</feature>
<evidence type="ECO:0000256" key="3">
    <source>
        <dbReference type="SAM" id="MobiDB-lite"/>
    </source>
</evidence>
<name>A0A8T2NDG4_9TELE</name>
<organism evidence="4 5">
    <name type="scientific">Albula glossodonta</name>
    <name type="common">roundjaw bonefish</name>
    <dbReference type="NCBI Taxonomy" id="121402"/>
    <lineage>
        <taxon>Eukaryota</taxon>
        <taxon>Metazoa</taxon>
        <taxon>Chordata</taxon>
        <taxon>Craniata</taxon>
        <taxon>Vertebrata</taxon>
        <taxon>Euteleostomi</taxon>
        <taxon>Actinopterygii</taxon>
        <taxon>Neopterygii</taxon>
        <taxon>Teleostei</taxon>
        <taxon>Albuliformes</taxon>
        <taxon>Albulidae</taxon>
        <taxon>Albula</taxon>
    </lineage>
</organism>
<dbReference type="CDD" id="cd21930">
    <property type="entry name" value="IPD_PPP1R12"/>
    <property type="match status" value="1"/>
</dbReference>
<comment type="caution">
    <text evidence="4">The sequence shown here is derived from an EMBL/GenBank/DDBJ whole genome shotgun (WGS) entry which is preliminary data.</text>
</comment>
<dbReference type="GO" id="GO:0031672">
    <property type="term" value="C:A band"/>
    <property type="evidence" value="ECO:0007669"/>
    <property type="project" value="TreeGrafter"/>
</dbReference>
<dbReference type="EMBL" id="JAFBMS010000110">
    <property type="protein sequence ID" value="KAG9335778.1"/>
    <property type="molecule type" value="Genomic_DNA"/>
</dbReference>
<accession>A0A8T2NDG4</accession>
<proteinExistence type="predicted"/>
<protein>
    <submittedName>
        <fullName evidence="4">Uncharacterized protein</fullName>
    </submittedName>
</protein>